<keyword evidence="3" id="KW-1185">Reference proteome</keyword>
<dbReference type="Proteomes" id="UP000244722">
    <property type="component" value="Unassembled WGS sequence"/>
</dbReference>
<name>A0A2T6ZVM3_TUBBO</name>
<comment type="caution">
    <text evidence="2">The sequence shown here is derived from an EMBL/GenBank/DDBJ whole genome shotgun (WGS) entry which is preliminary data.</text>
</comment>
<dbReference type="EMBL" id="NESQ01000089">
    <property type="protein sequence ID" value="PUU79549.1"/>
    <property type="molecule type" value="Genomic_DNA"/>
</dbReference>
<gene>
    <name evidence="2" type="ORF">B9Z19DRAFT_1064171</name>
</gene>
<dbReference type="OrthoDB" id="5475664at2759"/>
<reference evidence="2 3" key="1">
    <citation type="submission" date="2017-04" db="EMBL/GenBank/DDBJ databases">
        <title>Draft genome sequence of Tuber borchii Vittad., a whitish edible truffle.</title>
        <authorList>
            <consortium name="DOE Joint Genome Institute"/>
            <person name="Murat C."/>
            <person name="Kuo A."/>
            <person name="Barry K.W."/>
            <person name="Clum A."/>
            <person name="Dockter R.B."/>
            <person name="Fauchery L."/>
            <person name="Iotti M."/>
            <person name="Kohler A."/>
            <person name="Labutti K."/>
            <person name="Lindquist E.A."/>
            <person name="Lipzen A."/>
            <person name="Ohm R.A."/>
            <person name="Wang M."/>
            <person name="Grigoriev I.V."/>
            <person name="Zambonelli A."/>
            <person name="Martin F.M."/>
        </authorList>
    </citation>
    <scope>NUCLEOTIDE SEQUENCE [LARGE SCALE GENOMIC DNA]</scope>
    <source>
        <strain evidence="2 3">Tbo3840</strain>
    </source>
</reference>
<evidence type="ECO:0000256" key="1">
    <source>
        <dbReference type="SAM" id="MobiDB-lite"/>
    </source>
</evidence>
<evidence type="ECO:0000313" key="2">
    <source>
        <dbReference type="EMBL" id="PUU79549.1"/>
    </source>
</evidence>
<proteinExistence type="predicted"/>
<feature type="compositionally biased region" description="Polar residues" evidence="1">
    <location>
        <begin position="106"/>
        <end position="125"/>
    </location>
</feature>
<accession>A0A2T6ZVM3</accession>
<feature type="region of interest" description="Disordered" evidence="1">
    <location>
        <begin position="63"/>
        <end position="135"/>
    </location>
</feature>
<organism evidence="2 3">
    <name type="scientific">Tuber borchii</name>
    <name type="common">White truffle</name>
    <dbReference type="NCBI Taxonomy" id="42251"/>
    <lineage>
        <taxon>Eukaryota</taxon>
        <taxon>Fungi</taxon>
        <taxon>Dikarya</taxon>
        <taxon>Ascomycota</taxon>
        <taxon>Pezizomycotina</taxon>
        <taxon>Pezizomycetes</taxon>
        <taxon>Pezizales</taxon>
        <taxon>Tuberaceae</taxon>
        <taxon>Tuber</taxon>
    </lineage>
</organism>
<protein>
    <submittedName>
        <fullName evidence="2">Uncharacterized protein</fullName>
    </submittedName>
</protein>
<dbReference type="AlphaFoldDB" id="A0A2T6ZVM3"/>
<sequence>MDHAEVESGGGIKIPLKRYVSSGNLHAYRRLSGLIGFRRPLKFGLYRPRPFLERPSLARPTAYRPAYERPGPLGTLAISSPRFPTAKTPSPPPRWHGFPSVPMLTTAPNNSLTGASGPKRSSTWKVNPHSRYSIA</sequence>
<evidence type="ECO:0000313" key="3">
    <source>
        <dbReference type="Proteomes" id="UP000244722"/>
    </source>
</evidence>